<dbReference type="InterPro" id="IPR003439">
    <property type="entry name" value="ABC_transporter-like_ATP-bd"/>
</dbReference>
<dbReference type="eggNOG" id="COG0411">
    <property type="taxonomic scope" value="Bacteria"/>
</dbReference>
<name>L0FB49_DESDL</name>
<dbReference type="CDD" id="cd03219">
    <property type="entry name" value="ABC_Mj1267_LivG_branched"/>
    <property type="match status" value="1"/>
</dbReference>
<reference evidence="6" key="1">
    <citation type="submission" date="2012-02" db="EMBL/GenBank/DDBJ databases">
        <title>Complete sequence of Desulfitobacterium dichloroeliminans LMG P-21439.</title>
        <authorList>
            <person name="Lucas S."/>
            <person name="Han J."/>
            <person name="Lapidus A."/>
            <person name="Cheng J.-F."/>
            <person name="Goodwin L."/>
            <person name="Pitluck S."/>
            <person name="Peters L."/>
            <person name="Ovchinnikova G."/>
            <person name="Teshima H."/>
            <person name="Detter J.C."/>
            <person name="Han C."/>
            <person name="Tapia R."/>
            <person name="Land M."/>
            <person name="Hauser L."/>
            <person name="Kyrpides N."/>
            <person name="Ivanova N."/>
            <person name="Pagani I."/>
            <person name="Kruse T."/>
            <person name="de Vos W.M."/>
            <person name="Boon N."/>
            <person name="Smidt H."/>
            <person name="Woyke T."/>
        </authorList>
    </citation>
    <scope>NUCLEOTIDE SEQUENCE [LARGE SCALE GENOMIC DNA]</scope>
    <source>
        <strain evidence="6">LMG P-21439 / DCA1</strain>
    </source>
</reference>
<dbReference type="Gene3D" id="3.40.50.300">
    <property type="entry name" value="P-loop containing nucleotide triphosphate hydrolases"/>
    <property type="match status" value="1"/>
</dbReference>
<dbReference type="EMBL" id="CP003344">
    <property type="protein sequence ID" value="AGA70452.1"/>
    <property type="molecule type" value="Genomic_DNA"/>
</dbReference>
<protein>
    <submittedName>
        <fullName evidence="5">Amino acid/amide ABC transporter ATP-binding protein 1, HAAT family</fullName>
    </submittedName>
</protein>
<dbReference type="KEGG" id="ddl:Desdi_3047"/>
<dbReference type="InterPro" id="IPR027417">
    <property type="entry name" value="P-loop_NTPase"/>
</dbReference>
<keyword evidence="3 5" id="KW-0067">ATP-binding</keyword>
<sequence>MNALEIMNANKTFGGLAVLQDVSLSVEVGERRAIIGPNGAGKTTLFNVISGTLPLNSGKISLFGKRSEHLSPYRRARAGLARTFQQNNLFFNLTLLENIHLAILPHLTQSSPQKFLETWGWWEKRDIHVKELSYGDQRQVELLLALAQFPRLLLLDEPTAGMSSVETQKITSMIRNLSREITVLIIEHDMEVVFDLADRITVLNYGQVLFEGSQEEVRSDQRVKEVYLGTTD</sequence>
<evidence type="ECO:0000313" key="5">
    <source>
        <dbReference type="EMBL" id="AGA70452.1"/>
    </source>
</evidence>
<feature type="domain" description="ABC transporter" evidence="4">
    <location>
        <begin position="4"/>
        <end position="230"/>
    </location>
</feature>
<dbReference type="InterPro" id="IPR003593">
    <property type="entry name" value="AAA+_ATPase"/>
</dbReference>
<dbReference type="OrthoDB" id="9779136at2"/>
<evidence type="ECO:0000313" key="6">
    <source>
        <dbReference type="Proteomes" id="UP000010797"/>
    </source>
</evidence>
<keyword evidence="2" id="KW-0547">Nucleotide-binding</keyword>
<dbReference type="SMART" id="SM00382">
    <property type="entry name" value="AAA"/>
    <property type="match status" value="1"/>
</dbReference>
<evidence type="ECO:0000256" key="2">
    <source>
        <dbReference type="ARBA" id="ARBA00022741"/>
    </source>
</evidence>
<dbReference type="GO" id="GO:0005524">
    <property type="term" value="F:ATP binding"/>
    <property type="evidence" value="ECO:0007669"/>
    <property type="project" value="UniProtKB-KW"/>
</dbReference>
<dbReference type="STRING" id="871963.Desdi_3047"/>
<dbReference type="Proteomes" id="UP000010797">
    <property type="component" value="Chromosome"/>
</dbReference>
<dbReference type="PROSITE" id="PS50893">
    <property type="entry name" value="ABC_TRANSPORTER_2"/>
    <property type="match status" value="1"/>
</dbReference>
<dbReference type="GO" id="GO:0005886">
    <property type="term" value="C:plasma membrane"/>
    <property type="evidence" value="ECO:0007669"/>
    <property type="project" value="TreeGrafter"/>
</dbReference>
<accession>L0FB49</accession>
<keyword evidence="6" id="KW-1185">Reference proteome</keyword>
<dbReference type="Pfam" id="PF00005">
    <property type="entry name" value="ABC_tran"/>
    <property type="match status" value="1"/>
</dbReference>
<dbReference type="InterPro" id="IPR051120">
    <property type="entry name" value="ABC_AA/LPS_Transport"/>
</dbReference>
<organism evidence="5 6">
    <name type="scientific">Desulfitobacterium dichloroeliminans (strain LMG P-21439 / DCA1)</name>
    <dbReference type="NCBI Taxonomy" id="871963"/>
    <lineage>
        <taxon>Bacteria</taxon>
        <taxon>Bacillati</taxon>
        <taxon>Bacillota</taxon>
        <taxon>Clostridia</taxon>
        <taxon>Eubacteriales</taxon>
        <taxon>Desulfitobacteriaceae</taxon>
        <taxon>Desulfitobacterium</taxon>
    </lineage>
</organism>
<dbReference type="PANTHER" id="PTHR45772">
    <property type="entry name" value="CONSERVED COMPONENT OF ABC TRANSPORTER FOR NATURAL AMINO ACIDS-RELATED"/>
    <property type="match status" value="1"/>
</dbReference>
<dbReference type="HOGENOM" id="CLU_000604_1_2_9"/>
<evidence type="ECO:0000259" key="4">
    <source>
        <dbReference type="PROSITE" id="PS50893"/>
    </source>
</evidence>
<dbReference type="GO" id="GO:0016887">
    <property type="term" value="F:ATP hydrolysis activity"/>
    <property type="evidence" value="ECO:0007669"/>
    <property type="project" value="InterPro"/>
</dbReference>
<gene>
    <name evidence="5" type="ordered locus">Desdi_3047</name>
</gene>
<evidence type="ECO:0000256" key="3">
    <source>
        <dbReference type="ARBA" id="ARBA00022840"/>
    </source>
</evidence>
<proteinExistence type="predicted"/>
<evidence type="ECO:0000256" key="1">
    <source>
        <dbReference type="ARBA" id="ARBA00022448"/>
    </source>
</evidence>
<keyword evidence="1" id="KW-0813">Transport</keyword>
<dbReference type="SUPFAM" id="SSF52540">
    <property type="entry name" value="P-loop containing nucleoside triphosphate hydrolases"/>
    <property type="match status" value="1"/>
</dbReference>
<dbReference type="PANTHER" id="PTHR45772:SF9">
    <property type="entry name" value="CONSERVED COMPONENT OF ABC TRANSPORTER FOR NATURAL AMINO ACIDS"/>
    <property type="match status" value="1"/>
</dbReference>
<dbReference type="AlphaFoldDB" id="L0FB49"/>